<dbReference type="InterPro" id="IPR051163">
    <property type="entry name" value="Sodium:Solute_Symporter_SSF"/>
</dbReference>
<evidence type="ECO:0000256" key="1">
    <source>
        <dbReference type="ARBA" id="ARBA00004651"/>
    </source>
</evidence>
<dbReference type="GO" id="GO:0006814">
    <property type="term" value="P:sodium ion transport"/>
    <property type="evidence" value="ECO:0007669"/>
    <property type="project" value="UniProtKB-KW"/>
</dbReference>
<feature type="transmembrane region" description="Helical" evidence="12">
    <location>
        <begin position="414"/>
        <end position="431"/>
    </location>
</feature>
<feature type="transmembrane region" description="Helical" evidence="12">
    <location>
        <begin position="174"/>
        <end position="196"/>
    </location>
</feature>
<dbReference type="RefSeq" id="WP_007219463.1">
    <property type="nucleotide sequence ID" value="NZ_CABMLT010000005.1"/>
</dbReference>
<evidence type="ECO:0000256" key="6">
    <source>
        <dbReference type="ARBA" id="ARBA00022989"/>
    </source>
</evidence>
<comment type="similarity">
    <text evidence="2 11">Belongs to the sodium:solute symporter (SSF) (TC 2.A.21) family.</text>
</comment>
<name>A0A108TF32_9BACE</name>
<evidence type="ECO:0000256" key="8">
    <source>
        <dbReference type="ARBA" id="ARBA00023065"/>
    </source>
</evidence>
<dbReference type="Pfam" id="PF00474">
    <property type="entry name" value="SSF"/>
    <property type="match status" value="1"/>
</dbReference>
<feature type="transmembrane region" description="Helical" evidence="12">
    <location>
        <begin position="148"/>
        <end position="167"/>
    </location>
</feature>
<dbReference type="GO" id="GO:0015293">
    <property type="term" value="F:symporter activity"/>
    <property type="evidence" value="ECO:0007669"/>
    <property type="project" value="TreeGrafter"/>
</dbReference>
<dbReference type="PROSITE" id="PS50283">
    <property type="entry name" value="NA_SOLUT_SYMP_3"/>
    <property type="match status" value="1"/>
</dbReference>
<feature type="transmembrane region" description="Helical" evidence="12">
    <location>
        <begin position="381"/>
        <end position="402"/>
    </location>
</feature>
<dbReference type="InterPro" id="IPR001734">
    <property type="entry name" value="Na/solute_symporter"/>
</dbReference>
<accession>A0A108TF32</accession>
<evidence type="ECO:0000256" key="9">
    <source>
        <dbReference type="ARBA" id="ARBA00023136"/>
    </source>
</evidence>
<reference evidence="13 14" key="1">
    <citation type="journal article" date="2019" name="Nat. Med.">
        <title>A library of human gut bacterial isolates paired with longitudinal multiomics data enables mechanistic microbiome research.</title>
        <authorList>
            <person name="Poyet M."/>
            <person name="Groussin M."/>
            <person name="Gibbons S.M."/>
            <person name="Avila-Pacheco J."/>
            <person name="Jiang X."/>
            <person name="Kearney S.M."/>
            <person name="Perrotta A.R."/>
            <person name="Berdy B."/>
            <person name="Zhao S."/>
            <person name="Lieberman T.D."/>
            <person name="Swanson P.K."/>
            <person name="Smith M."/>
            <person name="Roesemann S."/>
            <person name="Alexander J.E."/>
            <person name="Rich S.A."/>
            <person name="Livny J."/>
            <person name="Vlamakis H."/>
            <person name="Clish C."/>
            <person name="Bullock K."/>
            <person name="Deik A."/>
            <person name="Scott J."/>
            <person name="Pierce K.A."/>
            <person name="Xavier R.J."/>
            <person name="Alm E.J."/>
        </authorList>
    </citation>
    <scope>NUCLEOTIDE SEQUENCE [LARGE SCALE GENOMIC DNA]</scope>
    <source>
        <strain evidence="13 14">BIOML-A6</strain>
    </source>
</reference>
<evidence type="ECO:0000256" key="11">
    <source>
        <dbReference type="RuleBase" id="RU362091"/>
    </source>
</evidence>
<dbReference type="eggNOG" id="COG0591">
    <property type="taxonomic scope" value="Bacteria"/>
</dbReference>
<keyword evidence="3" id="KW-0813">Transport</keyword>
<dbReference type="CDD" id="cd11477">
    <property type="entry name" value="SLC5sbd_u1"/>
    <property type="match status" value="1"/>
</dbReference>
<dbReference type="PANTHER" id="PTHR42985">
    <property type="entry name" value="SODIUM-COUPLED MONOCARBOXYLATE TRANSPORTER"/>
    <property type="match status" value="1"/>
</dbReference>
<keyword evidence="10" id="KW-0739">Sodium transport</keyword>
<dbReference type="Gene3D" id="1.20.1730.10">
    <property type="entry name" value="Sodium/glucose cotransporter"/>
    <property type="match status" value="1"/>
</dbReference>
<keyword evidence="8" id="KW-0406">Ion transport</keyword>
<organism evidence="13 14">
    <name type="scientific">Bacteroides cellulosilyticus</name>
    <dbReference type="NCBI Taxonomy" id="246787"/>
    <lineage>
        <taxon>Bacteria</taxon>
        <taxon>Pseudomonadati</taxon>
        <taxon>Bacteroidota</taxon>
        <taxon>Bacteroidia</taxon>
        <taxon>Bacteroidales</taxon>
        <taxon>Bacteroidaceae</taxon>
        <taxon>Bacteroides</taxon>
    </lineage>
</organism>
<feature type="transmembrane region" description="Helical" evidence="12">
    <location>
        <begin position="356"/>
        <end position="375"/>
    </location>
</feature>
<dbReference type="InterPro" id="IPR038377">
    <property type="entry name" value="Na/Glc_symporter_sf"/>
</dbReference>
<evidence type="ECO:0000256" key="12">
    <source>
        <dbReference type="SAM" id="Phobius"/>
    </source>
</evidence>
<dbReference type="AlphaFoldDB" id="A0A108TF32"/>
<dbReference type="STRING" id="246787.BcellWH2_03266"/>
<evidence type="ECO:0000256" key="5">
    <source>
        <dbReference type="ARBA" id="ARBA00022692"/>
    </source>
</evidence>
<evidence type="ECO:0000256" key="10">
    <source>
        <dbReference type="ARBA" id="ARBA00023201"/>
    </source>
</evidence>
<feature type="transmembrane region" description="Helical" evidence="12">
    <location>
        <begin position="44"/>
        <end position="65"/>
    </location>
</feature>
<dbReference type="GO" id="GO:0005886">
    <property type="term" value="C:plasma membrane"/>
    <property type="evidence" value="ECO:0007669"/>
    <property type="project" value="UniProtKB-SubCell"/>
</dbReference>
<keyword evidence="5 12" id="KW-0812">Transmembrane</keyword>
<feature type="transmembrane region" description="Helical" evidence="12">
    <location>
        <begin position="71"/>
        <end position="92"/>
    </location>
</feature>
<proteinExistence type="inferred from homology"/>
<feature type="transmembrane region" description="Helical" evidence="12">
    <location>
        <begin position="118"/>
        <end position="136"/>
    </location>
</feature>
<evidence type="ECO:0000256" key="7">
    <source>
        <dbReference type="ARBA" id="ARBA00023053"/>
    </source>
</evidence>
<evidence type="ECO:0000313" key="14">
    <source>
        <dbReference type="Proteomes" id="UP000448877"/>
    </source>
</evidence>
<dbReference type="Proteomes" id="UP000448877">
    <property type="component" value="Unassembled WGS sequence"/>
</dbReference>
<dbReference type="EMBL" id="VVYV01000003">
    <property type="protein sequence ID" value="KAA5423177.1"/>
    <property type="molecule type" value="Genomic_DNA"/>
</dbReference>
<evidence type="ECO:0000256" key="4">
    <source>
        <dbReference type="ARBA" id="ARBA00022475"/>
    </source>
</evidence>
<feature type="transmembrane region" description="Helical" evidence="12">
    <location>
        <begin position="309"/>
        <end position="336"/>
    </location>
</feature>
<comment type="caution">
    <text evidence="13">The sequence shown here is derived from an EMBL/GenBank/DDBJ whole genome shotgun (WGS) entry which is preliminary data.</text>
</comment>
<keyword evidence="9 12" id="KW-0472">Membrane</keyword>
<protein>
    <submittedName>
        <fullName evidence="13">Na+:solute symporter</fullName>
    </submittedName>
</protein>
<feature type="transmembrane region" description="Helical" evidence="12">
    <location>
        <begin position="443"/>
        <end position="463"/>
    </location>
</feature>
<keyword evidence="4" id="KW-1003">Cell membrane</keyword>
<dbReference type="GeneID" id="66305404"/>
<comment type="subcellular location">
    <subcellularLocation>
        <location evidence="1">Cell membrane</location>
        <topology evidence="1">Multi-pass membrane protein</topology>
    </subcellularLocation>
</comment>
<feature type="transmembrane region" description="Helical" evidence="12">
    <location>
        <begin position="221"/>
        <end position="239"/>
    </location>
</feature>
<gene>
    <name evidence="13" type="ORF">F2Y81_03640</name>
</gene>
<keyword evidence="6 12" id="KW-1133">Transmembrane helix</keyword>
<feature type="transmembrane region" description="Helical" evidence="12">
    <location>
        <begin position="6"/>
        <end position="23"/>
    </location>
</feature>
<sequence length="554" mass="60339">MNILDYITIILFSIGVLITGVSFSKTGKDMKSFFSGGGNVPWGMSGLSLFMGFFSAGTFVVWGSIAYSYGMVSIIIQLTMAVAGYAVGTWIAPRWHRTHSLTAAEYITGRLGVKTQKTYTYIFLAVSVFTTGSFLYPVAKIVEVTTGIPLTTAIFALGAFSMVYVALGGLRGVVVTDVLQFVILFAAVVIAVPLAFDKIGGVGTFFEKVPEGFFELFEGEYTPGFVIAFAIYNMFFLGGNWAYVQRYTSVKTERDSRKTGWLFGVLYTISPILWMLIPMIYRVYNPSLSGLENEGAYLLMCKEAMPDGLLGLMLGGMIFATASSLNATLNISAGVVTNDIFKRMRPDASEKTLMNVARISTWGFGIMAIIVALLIRSMGGIVNVVISVAALTGVPVYLPVIWSLFSKRQTARTILSATFISLAINLIFKFVTPHFGLALDRTWEMIVGTAVPVILLAGIEVVLKAKEFIAPEYMAYISGRNVRMRQENAGDTEESKRTDRFTQKVLGIGLGLSGVLITVLGFIAEENIVVPVAVGLVVTLIGIYLLILSLRRLL</sequence>
<evidence type="ECO:0000256" key="3">
    <source>
        <dbReference type="ARBA" id="ARBA00022448"/>
    </source>
</evidence>
<feature type="transmembrane region" description="Helical" evidence="12">
    <location>
        <begin position="260"/>
        <end position="281"/>
    </location>
</feature>
<keyword evidence="7" id="KW-0915">Sodium</keyword>
<feature type="transmembrane region" description="Helical" evidence="12">
    <location>
        <begin position="505"/>
        <end position="524"/>
    </location>
</feature>
<evidence type="ECO:0000313" key="13">
    <source>
        <dbReference type="EMBL" id="KAA5423177.1"/>
    </source>
</evidence>
<evidence type="ECO:0000256" key="2">
    <source>
        <dbReference type="ARBA" id="ARBA00006434"/>
    </source>
</evidence>
<dbReference type="PANTHER" id="PTHR42985:SF40">
    <property type="entry name" value="LD47995P-RELATED"/>
    <property type="match status" value="1"/>
</dbReference>
<feature type="transmembrane region" description="Helical" evidence="12">
    <location>
        <begin position="530"/>
        <end position="550"/>
    </location>
</feature>